<name>A0A6A6ITD2_9PLEO</name>
<dbReference type="SUPFAM" id="SSF56112">
    <property type="entry name" value="Protein kinase-like (PK-like)"/>
    <property type="match status" value="1"/>
</dbReference>
<dbReference type="EMBL" id="ML987191">
    <property type="protein sequence ID" value="KAF2253357.1"/>
    <property type="molecule type" value="Genomic_DNA"/>
</dbReference>
<gene>
    <name evidence="1" type="ORF">BU26DRAFT_515723</name>
</gene>
<dbReference type="OrthoDB" id="3793522at2759"/>
<accession>A0A6A6ITD2</accession>
<evidence type="ECO:0008006" key="3">
    <source>
        <dbReference type="Google" id="ProtNLM"/>
    </source>
</evidence>
<dbReference type="InterPro" id="IPR051678">
    <property type="entry name" value="AGP_Transferase"/>
</dbReference>
<evidence type="ECO:0000313" key="2">
    <source>
        <dbReference type="Proteomes" id="UP000800094"/>
    </source>
</evidence>
<keyword evidence="2" id="KW-1185">Reference proteome</keyword>
<dbReference type="RefSeq" id="XP_033688361.1">
    <property type="nucleotide sequence ID" value="XM_033828144.1"/>
</dbReference>
<proteinExistence type="predicted"/>
<organism evidence="1 2">
    <name type="scientific">Trematosphaeria pertusa</name>
    <dbReference type="NCBI Taxonomy" id="390896"/>
    <lineage>
        <taxon>Eukaryota</taxon>
        <taxon>Fungi</taxon>
        <taxon>Dikarya</taxon>
        <taxon>Ascomycota</taxon>
        <taxon>Pezizomycotina</taxon>
        <taxon>Dothideomycetes</taxon>
        <taxon>Pleosporomycetidae</taxon>
        <taxon>Pleosporales</taxon>
        <taxon>Massarineae</taxon>
        <taxon>Trematosphaeriaceae</taxon>
        <taxon>Trematosphaeria</taxon>
    </lineage>
</organism>
<dbReference type="Proteomes" id="UP000800094">
    <property type="component" value="Unassembled WGS sequence"/>
</dbReference>
<dbReference type="InterPro" id="IPR011009">
    <property type="entry name" value="Kinase-like_dom_sf"/>
</dbReference>
<evidence type="ECO:0000313" key="1">
    <source>
        <dbReference type="EMBL" id="KAF2253357.1"/>
    </source>
</evidence>
<dbReference type="PANTHER" id="PTHR21310:SF37">
    <property type="entry name" value="AMINOGLYCOSIDE PHOSPHOTRANSFERASE DOMAIN-CONTAINING PROTEIN"/>
    <property type="match status" value="1"/>
</dbReference>
<reference evidence="1" key="1">
    <citation type="journal article" date="2020" name="Stud. Mycol.">
        <title>101 Dothideomycetes genomes: a test case for predicting lifestyles and emergence of pathogens.</title>
        <authorList>
            <person name="Haridas S."/>
            <person name="Albert R."/>
            <person name="Binder M."/>
            <person name="Bloem J."/>
            <person name="Labutti K."/>
            <person name="Salamov A."/>
            <person name="Andreopoulos B."/>
            <person name="Baker S."/>
            <person name="Barry K."/>
            <person name="Bills G."/>
            <person name="Bluhm B."/>
            <person name="Cannon C."/>
            <person name="Castanera R."/>
            <person name="Culley D."/>
            <person name="Daum C."/>
            <person name="Ezra D."/>
            <person name="Gonzalez J."/>
            <person name="Henrissat B."/>
            <person name="Kuo A."/>
            <person name="Liang C."/>
            <person name="Lipzen A."/>
            <person name="Lutzoni F."/>
            <person name="Magnuson J."/>
            <person name="Mondo S."/>
            <person name="Nolan M."/>
            <person name="Ohm R."/>
            <person name="Pangilinan J."/>
            <person name="Park H.-J."/>
            <person name="Ramirez L."/>
            <person name="Alfaro M."/>
            <person name="Sun H."/>
            <person name="Tritt A."/>
            <person name="Yoshinaga Y."/>
            <person name="Zwiers L.-H."/>
            <person name="Turgeon B."/>
            <person name="Goodwin S."/>
            <person name="Spatafora J."/>
            <person name="Crous P."/>
            <person name="Grigoriev I."/>
        </authorList>
    </citation>
    <scope>NUCLEOTIDE SEQUENCE</scope>
    <source>
        <strain evidence="1">CBS 122368</strain>
    </source>
</reference>
<sequence>MNAQKPITFINDAVCSRWVGLVIQKRQQLLEWVSTIHPQKLACQIEGNFFHGSYNLGQKVTFSDGTKWLIRFPLFGHVSPRYMDEKVAMEVEAMKFISEKTAIPIPEIKHWGPAAENPLGLGPFIIMDFIEGISLDGLLSNPDAKQHFRLIREDVSDDTIEVLYRQFANILLQLFQLDFNRIGSLPMLKTGFHVPIRPLTFKVHDIQQTGGANTFGDRSKGFLTTTEYFRYVVEQDWEQLLSQPNSIGGESNARTKYESLSALKTLIPSFVHPDYDCGHFKIICDDLSLANVIVRSKDDLTIVGLVDLEWSYIGPAQLFGSAPWWLLGIRLNNVDTYYDKDYPKTAARFLKYLEIFKRVLGEEEERMLRNRGKELSKLVEWSEASGAMWLHMLLSCGFNHPENLPFVQLQRHIGTKKWQTLKRQFCGSEMNAFVEEKVSQLAQYDRDEDKVLELKEDFDDGKMTREQFIVALAAL</sequence>
<protein>
    <recommendedName>
        <fullName evidence="3">Phosphotransferase enzyme family protein</fullName>
    </recommendedName>
</protein>
<dbReference type="PANTHER" id="PTHR21310">
    <property type="entry name" value="AMINOGLYCOSIDE PHOSPHOTRANSFERASE-RELATED-RELATED"/>
    <property type="match status" value="1"/>
</dbReference>
<dbReference type="GeneID" id="54581474"/>
<dbReference type="Gene3D" id="3.30.200.20">
    <property type="entry name" value="Phosphorylase Kinase, domain 1"/>
    <property type="match status" value="1"/>
</dbReference>
<dbReference type="AlphaFoldDB" id="A0A6A6ITD2"/>